<name>A0A644YUR6_9ZZZZ</name>
<gene>
    <name evidence="1" type="ORF">SDC9_78147</name>
</gene>
<reference evidence="1" key="1">
    <citation type="submission" date="2019-08" db="EMBL/GenBank/DDBJ databases">
        <authorList>
            <person name="Kucharzyk K."/>
            <person name="Murdoch R.W."/>
            <person name="Higgins S."/>
            <person name="Loffler F."/>
        </authorList>
    </citation>
    <scope>NUCLEOTIDE SEQUENCE</scope>
</reference>
<dbReference type="AlphaFoldDB" id="A0A644YUR6"/>
<dbReference type="EMBL" id="VSSQ01006117">
    <property type="protein sequence ID" value="MPM31591.1"/>
    <property type="molecule type" value="Genomic_DNA"/>
</dbReference>
<comment type="caution">
    <text evidence="1">The sequence shown here is derived from an EMBL/GenBank/DDBJ whole genome shotgun (WGS) entry which is preliminary data.</text>
</comment>
<dbReference type="Gene3D" id="3.40.50.300">
    <property type="entry name" value="P-loop containing nucleotide triphosphate hydrolases"/>
    <property type="match status" value="1"/>
</dbReference>
<protein>
    <recommendedName>
        <fullName evidence="2">Terminase large subunit gp17-like C-terminal domain-containing protein</fullName>
    </recommendedName>
</protein>
<evidence type="ECO:0008006" key="2">
    <source>
        <dbReference type="Google" id="ProtNLM"/>
    </source>
</evidence>
<dbReference type="InterPro" id="IPR027417">
    <property type="entry name" value="P-loop_NTPase"/>
</dbReference>
<sequence length="411" mass="47067">MTRDEAVTFLIEQPYKLAHLIGFTKLTEIHNKWIIDMVRGTDDRTLQAHRSSYKTTCVSIALSLIVVLMPRLRTMFMRKTDSDIKEIIRQVRKILESQQIQYFVQTIYGVKLQLTTATVNEISTNLTNDPRGTPQLTGLGTGGSLTGKHFDRIFTDDIVNIQDRVSKAERDRTKIIYQELRNILNRGGRFFNTGTPWHHDDAFSLMPEPEKFDCYSTDLISAEELDVIKHNLTPSLFAANYELRHIAADGQLFTASPKFESNKELFVNGACQIDAGYGGDDATACTIGVRRGDTIYGYGMKFAKHVDFCLPEILAKCDELRVGLIFCELNGDKGYLVKEIRQLNYRCQGYNESMNKNQKISTHLRKWWDKFIWLEGTSKEYLNDIMDYTEDAEHDDCADSAASLVRYLDKE</sequence>
<organism evidence="1">
    <name type="scientific">bioreactor metagenome</name>
    <dbReference type="NCBI Taxonomy" id="1076179"/>
    <lineage>
        <taxon>unclassified sequences</taxon>
        <taxon>metagenomes</taxon>
        <taxon>ecological metagenomes</taxon>
    </lineage>
</organism>
<evidence type="ECO:0000313" key="1">
    <source>
        <dbReference type="EMBL" id="MPM31591.1"/>
    </source>
</evidence>
<proteinExistence type="predicted"/>
<accession>A0A644YUR6</accession>